<comment type="caution">
    <text evidence="1">The sequence shown here is derived from an EMBL/GenBank/DDBJ whole genome shotgun (WGS) entry which is preliminary data.</text>
</comment>
<dbReference type="Proteomes" id="UP001620645">
    <property type="component" value="Unassembled WGS sequence"/>
</dbReference>
<accession>A0ABD2JF88</accession>
<dbReference type="EMBL" id="JBICCN010000145">
    <property type="protein sequence ID" value="KAL3089245.1"/>
    <property type="molecule type" value="Genomic_DNA"/>
</dbReference>
<keyword evidence="2" id="KW-1185">Reference proteome</keyword>
<organism evidence="1 2">
    <name type="scientific">Heterodera schachtii</name>
    <name type="common">Sugarbeet cyst nematode worm</name>
    <name type="synonym">Tylenchus schachtii</name>
    <dbReference type="NCBI Taxonomy" id="97005"/>
    <lineage>
        <taxon>Eukaryota</taxon>
        <taxon>Metazoa</taxon>
        <taxon>Ecdysozoa</taxon>
        <taxon>Nematoda</taxon>
        <taxon>Chromadorea</taxon>
        <taxon>Rhabditida</taxon>
        <taxon>Tylenchina</taxon>
        <taxon>Tylenchomorpha</taxon>
        <taxon>Tylenchoidea</taxon>
        <taxon>Heteroderidae</taxon>
        <taxon>Heteroderinae</taxon>
        <taxon>Heterodera</taxon>
    </lineage>
</organism>
<sequence>MASDLRNAAVSAVDELCETAESCTKIRAFSACHSPSNLSIKFLRHPKFKFWFTPCQFPSLLSIKLLLSPVFSLLSPQPH</sequence>
<protein>
    <submittedName>
        <fullName evidence="1">Uncharacterized protein</fullName>
    </submittedName>
</protein>
<gene>
    <name evidence="1" type="ORF">niasHS_006966</name>
</gene>
<proteinExistence type="predicted"/>
<evidence type="ECO:0000313" key="2">
    <source>
        <dbReference type="Proteomes" id="UP001620645"/>
    </source>
</evidence>
<name>A0ABD2JF88_HETSC</name>
<dbReference type="AlphaFoldDB" id="A0ABD2JF88"/>
<evidence type="ECO:0000313" key="1">
    <source>
        <dbReference type="EMBL" id="KAL3089245.1"/>
    </source>
</evidence>
<reference evidence="1 2" key="1">
    <citation type="submission" date="2024-10" db="EMBL/GenBank/DDBJ databases">
        <authorList>
            <person name="Kim D."/>
        </authorList>
    </citation>
    <scope>NUCLEOTIDE SEQUENCE [LARGE SCALE GENOMIC DNA]</scope>
    <source>
        <strain evidence="1">Taebaek</strain>
    </source>
</reference>